<dbReference type="Pfam" id="PF12704">
    <property type="entry name" value="MacB_PCD"/>
    <property type="match status" value="1"/>
</dbReference>
<feature type="transmembrane region" description="Helical" evidence="7">
    <location>
        <begin position="407"/>
        <end position="434"/>
    </location>
</feature>
<evidence type="ECO:0000256" key="7">
    <source>
        <dbReference type="SAM" id="Phobius"/>
    </source>
</evidence>
<evidence type="ECO:0000313" key="11">
    <source>
        <dbReference type="Proteomes" id="UP000220102"/>
    </source>
</evidence>
<keyword evidence="11" id="KW-1185">Reference proteome</keyword>
<dbReference type="InterPro" id="IPR003838">
    <property type="entry name" value="ABC3_permease_C"/>
</dbReference>
<dbReference type="RefSeq" id="WP_098075316.1">
    <property type="nucleotide sequence ID" value="NZ_PDEQ01000004.1"/>
</dbReference>
<keyword evidence="3 7" id="KW-0812">Transmembrane</keyword>
<accession>A0A2A8CXL8</accession>
<comment type="subcellular location">
    <subcellularLocation>
        <location evidence="1">Cell membrane</location>
        <topology evidence="1">Multi-pass membrane protein</topology>
    </subcellularLocation>
</comment>
<gene>
    <name evidence="10" type="ORF">CRI94_08700</name>
</gene>
<evidence type="ECO:0000256" key="5">
    <source>
        <dbReference type="ARBA" id="ARBA00023136"/>
    </source>
</evidence>
<organism evidence="10 11">
    <name type="scientific">Longibacter salinarum</name>
    <dbReference type="NCBI Taxonomy" id="1850348"/>
    <lineage>
        <taxon>Bacteria</taxon>
        <taxon>Pseudomonadati</taxon>
        <taxon>Rhodothermota</taxon>
        <taxon>Rhodothermia</taxon>
        <taxon>Rhodothermales</taxon>
        <taxon>Salisaetaceae</taxon>
        <taxon>Longibacter</taxon>
    </lineage>
</organism>
<keyword evidence="2" id="KW-1003">Cell membrane</keyword>
<evidence type="ECO:0008006" key="12">
    <source>
        <dbReference type="Google" id="ProtNLM"/>
    </source>
</evidence>
<comment type="caution">
    <text evidence="10">The sequence shown here is derived from an EMBL/GenBank/DDBJ whole genome shotgun (WGS) entry which is preliminary data.</text>
</comment>
<proteinExistence type="inferred from homology"/>
<feature type="transmembrane region" description="Helical" evidence="7">
    <location>
        <begin position="310"/>
        <end position="334"/>
    </location>
</feature>
<evidence type="ECO:0000313" key="10">
    <source>
        <dbReference type="EMBL" id="PEN13396.1"/>
    </source>
</evidence>
<dbReference type="InterPro" id="IPR050250">
    <property type="entry name" value="Macrolide_Exporter_MacB"/>
</dbReference>
<dbReference type="AlphaFoldDB" id="A0A2A8CXL8"/>
<dbReference type="GO" id="GO:0005886">
    <property type="term" value="C:plasma membrane"/>
    <property type="evidence" value="ECO:0007669"/>
    <property type="project" value="UniProtKB-SubCell"/>
</dbReference>
<feature type="transmembrane region" description="Helical" evidence="7">
    <location>
        <begin position="21"/>
        <end position="41"/>
    </location>
</feature>
<feature type="domain" description="MacB-like periplasmic core" evidence="9">
    <location>
        <begin position="21"/>
        <end position="292"/>
    </location>
</feature>
<evidence type="ECO:0000256" key="1">
    <source>
        <dbReference type="ARBA" id="ARBA00004651"/>
    </source>
</evidence>
<dbReference type="Pfam" id="PF02687">
    <property type="entry name" value="FtsX"/>
    <property type="match status" value="1"/>
</dbReference>
<evidence type="ECO:0000256" key="3">
    <source>
        <dbReference type="ARBA" id="ARBA00022692"/>
    </source>
</evidence>
<protein>
    <recommendedName>
        <fullName evidence="12">ABC transporter permease</fullName>
    </recommendedName>
</protein>
<dbReference type="GO" id="GO:0022857">
    <property type="term" value="F:transmembrane transporter activity"/>
    <property type="evidence" value="ECO:0007669"/>
    <property type="project" value="TreeGrafter"/>
</dbReference>
<dbReference type="InterPro" id="IPR025857">
    <property type="entry name" value="MacB_PCD"/>
</dbReference>
<evidence type="ECO:0000259" key="8">
    <source>
        <dbReference type="Pfam" id="PF02687"/>
    </source>
</evidence>
<sequence length="451" mass="48909">MRVADLFKLAWDNLRRNQTRSVLTVIGVLIGVAALMTLLAYGSGLQQNAQREFNALELYNTLRVTSNRIPALTGPGRVAMQVADTASMTGQVALTDSLVHEIEKIDGVLAAYPEDNFPGKLRANGREIVINAEAIPMEFQQIDLYRPKYGNFFDQPDQAGVLISPSMAKRLGFETPESAVGQPVEIITAAFNMSKMQNLAQMFGGGLNALPMGQHSYDATVSGIIKDDQQPLTGFTRALVPVQYAQSLDKISFFSTLDLLFRNAETLDGYQAVRVQLKDASTLPEVRQEIEKMGVYATSFREQFDRLEQLFLIMDLALGIIGFIAMIVATIGIANTVMMNVRERYREIGVMMAVGGDAKDLQRLFVIESATLGALGGIAGLIFGGLIVIGLDAAVNMYLDSLGVPPITVFSTSAAMMAVIFVGAVLISLLAGVFPARRAARIEPAEALRST</sequence>
<dbReference type="OrthoDB" id="1451596at2"/>
<evidence type="ECO:0000259" key="9">
    <source>
        <dbReference type="Pfam" id="PF12704"/>
    </source>
</evidence>
<dbReference type="PANTHER" id="PTHR30572">
    <property type="entry name" value="MEMBRANE COMPONENT OF TRANSPORTER-RELATED"/>
    <property type="match status" value="1"/>
</dbReference>
<dbReference type="EMBL" id="PDEQ01000004">
    <property type="protein sequence ID" value="PEN13396.1"/>
    <property type="molecule type" value="Genomic_DNA"/>
</dbReference>
<feature type="domain" description="ABC3 transporter permease C-terminal" evidence="8">
    <location>
        <begin position="320"/>
        <end position="444"/>
    </location>
</feature>
<evidence type="ECO:0000256" key="4">
    <source>
        <dbReference type="ARBA" id="ARBA00022989"/>
    </source>
</evidence>
<comment type="similarity">
    <text evidence="6">Belongs to the ABC-4 integral membrane protein family.</text>
</comment>
<evidence type="ECO:0000256" key="2">
    <source>
        <dbReference type="ARBA" id="ARBA00022475"/>
    </source>
</evidence>
<keyword evidence="4 7" id="KW-1133">Transmembrane helix</keyword>
<reference evidence="10 11" key="1">
    <citation type="submission" date="2017-10" db="EMBL/GenBank/DDBJ databases">
        <title>Draft genome of Longibacter Salinarum.</title>
        <authorList>
            <person name="Goh K.M."/>
            <person name="Shamsir M.S."/>
            <person name="Lim S.W."/>
        </authorList>
    </citation>
    <scope>NUCLEOTIDE SEQUENCE [LARGE SCALE GENOMIC DNA]</scope>
    <source>
        <strain evidence="10 11">KCTC 52045</strain>
    </source>
</reference>
<dbReference type="PANTHER" id="PTHR30572:SF4">
    <property type="entry name" value="ABC TRANSPORTER PERMEASE YTRF"/>
    <property type="match status" value="1"/>
</dbReference>
<dbReference type="Proteomes" id="UP000220102">
    <property type="component" value="Unassembled WGS sequence"/>
</dbReference>
<feature type="transmembrane region" description="Helical" evidence="7">
    <location>
        <begin position="372"/>
        <end position="395"/>
    </location>
</feature>
<evidence type="ECO:0000256" key="6">
    <source>
        <dbReference type="ARBA" id="ARBA00038076"/>
    </source>
</evidence>
<name>A0A2A8CXL8_9BACT</name>
<keyword evidence="5 7" id="KW-0472">Membrane</keyword>